<dbReference type="AlphaFoldDB" id="A0A0Q0YYZ8"/>
<dbReference type="Proteomes" id="UP000050488">
    <property type="component" value="Unassembled WGS sequence"/>
</dbReference>
<evidence type="ECO:0000259" key="4">
    <source>
        <dbReference type="PROSITE" id="PS50240"/>
    </source>
</evidence>
<feature type="transmembrane region" description="Helical" evidence="3">
    <location>
        <begin position="294"/>
        <end position="315"/>
    </location>
</feature>
<sequence length="316" mass="32975">MVASRIVPFVIALGIAVSTTVPSYALEHASSAPSSEEASSVAALKIGKVGSFGNCTGTLISDQWVVTARHCLQSTDNQGSQVRLGGKVYNVDAWAVSPVSDVGLLRLEEKVTDIHPADIADRTPQEGEKGNFYGWSNLSRMARKNQLPVSEMKVEEVIGQIGGGSEGAAQFDEKAIDFKAEIPSGENEEFPAESAAAPMLMGGTLMATKSVSGAGVQAGDSGGPFFVEGRLAGVMTAGTDVGNPDLPSQGAAITALSDSKDWIQGIVSGRDAKSIVTQSECSIPAVPQTAGEHMWFYLAIAVLGLIGATVFQRFLR</sequence>
<evidence type="ECO:0000256" key="1">
    <source>
        <dbReference type="ARBA" id="ARBA00007664"/>
    </source>
</evidence>
<dbReference type="InterPro" id="IPR043504">
    <property type="entry name" value="Peptidase_S1_PA_chymotrypsin"/>
</dbReference>
<dbReference type="GO" id="GO:0006508">
    <property type="term" value="P:proteolysis"/>
    <property type="evidence" value="ECO:0007669"/>
    <property type="project" value="InterPro"/>
</dbReference>
<keyword evidence="3" id="KW-1133">Transmembrane helix</keyword>
<keyword evidence="3" id="KW-0812">Transmembrane</keyword>
<dbReference type="PROSITE" id="PS00135">
    <property type="entry name" value="TRYPSIN_SER"/>
    <property type="match status" value="1"/>
</dbReference>
<proteinExistence type="inferred from homology"/>
<dbReference type="Pfam" id="PF00089">
    <property type="entry name" value="Trypsin"/>
    <property type="match status" value="1"/>
</dbReference>
<feature type="domain" description="Peptidase S1" evidence="4">
    <location>
        <begin position="55"/>
        <end position="268"/>
    </location>
</feature>
<keyword evidence="6" id="KW-1185">Reference proteome</keyword>
<protein>
    <submittedName>
        <fullName evidence="5">Putative peptidase</fullName>
    </submittedName>
</protein>
<evidence type="ECO:0000313" key="5">
    <source>
        <dbReference type="EMBL" id="KQB87606.1"/>
    </source>
</evidence>
<evidence type="ECO:0000256" key="2">
    <source>
        <dbReference type="ARBA" id="ARBA00023157"/>
    </source>
</evidence>
<dbReference type="PATRIC" id="fig|1544413.3.peg.672"/>
<comment type="caution">
    <text evidence="5">The sequence shown here is derived from an EMBL/GenBank/DDBJ whole genome shotgun (WGS) entry which is preliminary data.</text>
</comment>
<gene>
    <name evidence="5" type="ORF">Clow_00666</name>
</gene>
<evidence type="ECO:0000256" key="3">
    <source>
        <dbReference type="SAM" id="Phobius"/>
    </source>
</evidence>
<dbReference type="InterPro" id="IPR001254">
    <property type="entry name" value="Trypsin_dom"/>
</dbReference>
<dbReference type="GO" id="GO:0004252">
    <property type="term" value="F:serine-type endopeptidase activity"/>
    <property type="evidence" value="ECO:0007669"/>
    <property type="project" value="InterPro"/>
</dbReference>
<name>A0A0Q0YYZ8_9CORY</name>
<dbReference type="PANTHER" id="PTHR24276">
    <property type="entry name" value="POLYSERASE-RELATED"/>
    <property type="match status" value="1"/>
</dbReference>
<reference evidence="5 6" key="1">
    <citation type="submission" date="2015-10" db="EMBL/GenBank/DDBJ databases">
        <title>Corynebacteirum lowii and Corynebacterium oculi species nova, derived from human clinical disease and and emended description of Corynebacterium mastiditis.</title>
        <authorList>
            <person name="Bernard K."/>
            <person name="Pacheco A.L."/>
            <person name="Mcdougall C."/>
            <person name="Burtx T."/>
            <person name="Weibe D."/>
            <person name="Tyler S."/>
            <person name="Olson A.B."/>
            <person name="Cnockaert M."/>
            <person name="Eguchi H."/>
            <person name="Kuwahara T."/>
            <person name="Nakayama-Imaohji H."/>
            <person name="Boudewijins M."/>
            <person name="Van Hoecke F."/>
            <person name="Bernier A.-M."/>
            <person name="Vandamme P."/>
        </authorList>
    </citation>
    <scope>NUCLEOTIDE SEQUENCE [LARGE SCALE GENOMIC DNA]</scope>
    <source>
        <strain evidence="5 6">NML 130206</strain>
    </source>
</reference>
<keyword evidence="3" id="KW-0472">Membrane</keyword>
<evidence type="ECO:0000313" key="6">
    <source>
        <dbReference type="Proteomes" id="UP000050488"/>
    </source>
</evidence>
<dbReference type="SUPFAM" id="SSF50494">
    <property type="entry name" value="Trypsin-like serine proteases"/>
    <property type="match status" value="1"/>
</dbReference>
<dbReference type="InterPro" id="IPR033116">
    <property type="entry name" value="TRYPSIN_SER"/>
</dbReference>
<comment type="similarity">
    <text evidence="1">Belongs to the peptidase S1 family.</text>
</comment>
<dbReference type="OrthoDB" id="9815928at2"/>
<dbReference type="InterPro" id="IPR050430">
    <property type="entry name" value="Peptidase_S1"/>
</dbReference>
<organism evidence="5 6">
    <name type="scientific">Corynebacterium lowii</name>
    <dbReference type="NCBI Taxonomy" id="1544413"/>
    <lineage>
        <taxon>Bacteria</taxon>
        <taxon>Bacillati</taxon>
        <taxon>Actinomycetota</taxon>
        <taxon>Actinomycetes</taxon>
        <taxon>Mycobacteriales</taxon>
        <taxon>Corynebacteriaceae</taxon>
        <taxon>Corynebacterium</taxon>
    </lineage>
</organism>
<dbReference type="InterPro" id="IPR001314">
    <property type="entry name" value="Peptidase_S1A"/>
</dbReference>
<dbReference type="RefSeq" id="WP_055176110.1">
    <property type="nucleotide sequence ID" value="NZ_JAUSQY010000001.1"/>
</dbReference>
<dbReference type="STRING" id="1544413.Clow_00666"/>
<dbReference type="EMBL" id="LKEV01000001">
    <property type="protein sequence ID" value="KQB87606.1"/>
    <property type="molecule type" value="Genomic_DNA"/>
</dbReference>
<dbReference type="InterPro" id="IPR009003">
    <property type="entry name" value="Peptidase_S1_PA"/>
</dbReference>
<dbReference type="PROSITE" id="PS50240">
    <property type="entry name" value="TRYPSIN_DOM"/>
    <property type="match status" value="1"/>
</dbReference>
<dbReference type="PRINTS" id="PR00722">
    <property type="entry name" value="CHYMOTRYPSIN"/>
</dbReference>
<dbReference type="PANTHER" id="PTHR24276:SF98">
    <property type="entry name" value="FI18310P1-RELATED"/>
    <property type="match status" value="1"/>
</dbReference>
<dbReference type="Gene3D" id="2.40.10.10">
    <property type="entry name" value="Trypsin-like serine proteases"/>
    <property type="match status" value="2"/>
</dbReference>
<accession>A0A0Q0YYZ8</accession>
<keyword evidence="2" id="KW-1015">Disulfide bond</keyword>
<dbReference type="SMART" id="SM00020">
    <property type="entry name" value="Tryp_SPc"/>
    <property type="match status" value="1"/>
</dbReference>